<dbReference type="RefSeq" id="WP_094569736.1">
    <property type="nucleotide sequence ID" value="NZ_CP022743.1"/>
</dbReference>
<keyword evidence="3" id="KW-1185">Reference proteome</keyword>
<evidence type="ECO:0000313" key="2">
    <source>
        <dbReference type="EMBL" id="ASU33255.1"/>
    </source>
</evidence>
<dbReference type="EMBL" id="CP022743">
    <property type="protein sequence ID" value="ASU33255.1"/>
    <property type="molecule type" value="Genomic_DNA"/>
</dbReference>
<dbReference type="InterPro" id="IPR025510">
    <property type="entry name" value="DUF4397"/>
</dbReference>
<dbReference type="KEGG" id="muc:MuYL_1357"/>
<feature type="domain" description="DUF4397" evidence="1">
    <location>
        <begin position="45"/>
        <end position="155"/>
    </location>
</feature>
<dbReference type="Pfam" id="PF14344">
    <property type="entry name" value="DUF4397"/>
    <property type="match status" value="2"/>
</dbReference>
<evidence type="ECO:0000259" key="1">
    <source>
        <dbReference type="Pfam" id="PF14344"/>
    </source>
</evidence>
<dbReference type="Proteomes" id="UP000215002">
    <property type="component" value="Chromosome"/>
</dbReference>
<proteinExistence type="predicted"/>
<sequence length="240" mass="26468">MIVKNKWKITGWLFAAITCLWLCSFLSSCGKAPISNPNGLNVKYQILNLSPDAFPVDLYIRFLKINTTSYTFNVNQGYFYLPYLDTPFLIRSSLTVGGGPVLVSRHDVLKTAAVYSLFITGNVADNSLTSIFTVDTSSVPALGRGKVRFVNASPTGTGGIDVYANGVKAFSKVIYPKYSDFIELPNGYYDFQINTTGSSTILQTLPKVQIQDGRLYTLYSYGYTNRTDSAAFNTGLITNR</sequence>
<dbReference type="PROSITE" id="PS51257">
    <property type="entry name" value="PROKAR_LIPOPROTEIN"/>
    <property type="match status" value="1"/>
</dbReference>
<protein>
    <recommendedName>
        <fullName evidence="1">DUF4397 domain-containing protein</fullName>
    </recommendedName>
</protein>
<dbReference type="AlphaFoldDB" id="A0A223NTN2"/>
<gene>
    <name evidence="2" type="ORF">MuYL_1357</name>
</gene>
<reference evidence="2 3" key="1">
    <citation type="submission" date="2017-08" db="EMBL/GenBank/DDBJ databases">
        <title>Complete genome sequence of Mucilaginibacter sp. strain BJC16-A31.</title>
        <authorList>
            <consortium name="Henan University of Science and Technology"/>
            <person name="You X."/>
        </authorList>
    </citation>
    <scope>NUCLEOTIDE SEQUENCE [LARGE SCALE GENOMIC DNA]</scope>
    <source>
        <strain evidence="2 3">BJC16-A31</strain>
    </source>
</reference>
<name>A0A223NTN2_9SPHI</name>
<evidence type="ECO:0000313" key="3">
    <source>
        <dbReference type="Proteomes" id="UP000215002"/>
    </source>
</evidence>
<organism evidence="2 3">
    <name type="scientific">Mucilaginibacter xinganensis</name>
    <dbReference type="NCBI Taxonomy" id="1234841"/>
    <lineage>
        <taxon>Bacteria</taxon>
        <taxon>Pseudomonadati</taxon>
        <taxon>Bacteroidota</taxon>
        <taxon>Sphingobacteriia</taxon>
        <taxon>Sphingobacteriales</taxon>
        <taxon>Sphingobacteriaceae</taxon>
        <taxon>Mucilaginibacter</taxon>
    </lineage>
</organism>
<dbReference type="OrthoDB" id="794386at2"/>
<accession>A0A223NTN2</accession>
<feature type="domain" description="DUF4397" evidence="1">
    <location>
        <begin position="157"/>
        <end position="225"/>
    </location>
</feature>